<evidence type="ECO:0000313" key="1">
    <source>
        <dbReference type="EMBL" id="KAJ8012613.1"/>
    </source>
</evidence>
<reference evidence="1" key="1">
    <citation type="submission" date="2021-05" db="EMBL/GenBank/DDBJ databases">
        <authorList>
            <person name="Pan Q."/>
            <person name="Jouanno E."/>
            <person name="Zahm M."/>
            <person name="Klopp C."/>
            <person name="Cabau C."/>
            <person name="Louis A."/>
            <person name="Berthelot C."/>
            <person name="Parey E."/>
            <person name="Roest Crollius H."/>
            <person name="Montfort J."/>
            <person name="Robinson-Rechavi M."/>
            <person name="Bouchez O."/>
            <person name="Lampietro C."/>
            <person name="Lopez Roques C."/>
            <person name="Donnadieu C."/>
            <person name="Postlethwait J."/>
            <person name="Bobe J."/>
            <person name="Dillon D."/>
            <person name="Chandos A."/>
            <person name="von Hippel F."/>
            <person name="Guiguen Y."/>
        </authorList>
    </citation>
    <scope>NUCLEOTIDE SEQUENCE</scope>
    <source>
        <strain evidence="1">YG-Jan2019</strain>
    </source>
</reference>
<evidence type="ECO:0000313" key="2">
    <source>
        <dbReference type="Proteomes" id="UP001157502"/>
    </source>
</evidence>
<sequence>MGHVGAERVLSLVRERFYWPYMKTEVEEYVTRKCPCIKQKRPTVHVRAPMGSITTHSPMELVCIDYLHLEPSRGGYEYILVVMDHFTRFAQAYPTKNKSGRTAAERLFQDYIPRFGYPAKLHHDQGREFENELFRTLQQFAGIGHSRTSPYHPQGNPVERFNRTLLQMLRTLADKEKERWKEHLPQIVHAYNCTRHESTGYSPFYLLYGRNPHLPVDLIFGLVEPRDGVTPKGYANQWAARMVEAYKIAEGNSRKASARGKAQYDRKARGVILKVGDRVLVRNLGERGGPGKLRSYWEKVVYEVKGQVSDNPVYVVSPEKW</sequence>
<gene>
    <name evidence="1" type="ORF">DPEC_G00044680</name>
</gene>
<comment type="caution">
    <text evidence="1">The sequence shown here is derived from an EMBL/GenBank/DDBJ whole genome shotgun (WGS) entry which is preliminary data.</text>
</comment>
<organism evidence="1 2">
    <name type="scientific">Dallia pectoralis</name>
    <name type="common">Alaska blackfish</name>
    <dbReference type="NCBI Taxonomy" id="75939"/>
    <lineage>
        <taxon>Eukaryota</taxon>
        <taxon>Metazoa</taxon>
        <taxon>Chordata</taxon>
        <taxon>Craniata</taxon>
        <taxon>Vertebrata</taxon>
        <taxon>Euteleostomi</taxon>
        <taxon>Actinopterygii</taxon>
        <taxon>Neopterygii</taxon>
        <taxon>Teleostei</taxon>
        <taxon>Protacanthopterygii</taxon>
        <taxon>Esociformes</taxon>
        <taxon>Umbridae</taxon>
        <taxon>Dallia</taxon>
    </lineage>
</organism>
<name>A0ACC2H9F6_DALPE</name>
<proteinExistence type="predicted"/>
<accession>A0ACC2H9F6</accession>
<protein>
    <submittedName>
        <fullName evidence="1">Uncharacterized protein</fullName>
    </submittedName>
</protein>
<dbReference type="Proteomes" id="UP001157502">
    <property type="component" value="Chromosome 4"/>
</dbReference>
<keyword evidence="2" id="KW-1185">Reference proteome</keyword>
<dbReference type="EMBL" id="CM055731">
    <property type="protein sequence ID" value="KAJ8012613.1"/>
    <property type="molecule type" value="Genomic_DNA"/>
</dbReference>